<dbReference type="KEGG" id="cvn:111107399"/>
<reference evidence="1" key="1">
    <citation type="submission" date="2024-06" db="UniProtKB">
        <authorList>
            <consortium name="RefSeq"/>
        </authorList>
    </citation>
    <scope>NUCLEOTIDE SEQUENCE [LARGE SCALE GENOMIC DNA]</scope>
</reference>
<dbReference type="OrthoDB" id="6154451at2759"/>
<dbReference type="PANTHER" id="PTHR16897">
    <property type="entry name" value="OS10G0105400 PROTEIN"/>
    <property type="match status" value="1"/>
</dbReference>
<protein>
    <submittedName>
        <fullName evidence="2">Uncharacterized protein LOC111107399</fullName>
    </submittedName>
</protein>
<sequence>MMLDRTWSKFIRQTGNLPKGDCEYSFFLKVWYNENTFAIFKSDGVTIATQGPAVTNIRGSSVREKMLGSNFIDQDFMKDGYPFRIEWKNKFVDAIKSFHLYLSTYPGGHDVMDINEDLPGTRTSYDIMRSSVLLPGITYYSNVLAYGFSDIHHTESSDGFKPDKYKPLKELCLMEQSDIVMAHWHGFSDVGSGVKMYYWCVGSTNGIVTNHAEVECGIHSWEAVGLHTSVSRNLTIPLNQSDTYFNKVYAVDNVGYKSSVVVSDGVTVDTSSPEPHQQM</sequence>
<dbReference type="GeneID" id="111107399"/>
<proteinExistence type="predicted"/>
<evidence type="ECO:0000313" key="2">
    <source>
        <dbReference type="RefSeq" id="XP_022298292.1"/>
    </source>
</evidence>
<name>A0A8B8B4G4_CRAVI</name>
<dbReference type="RefSeq" id="XP_022298292.1">
    <property type="nucleotide sequence ID" value="XM_022442584.1"/>
</dbReference>
<reference evidence="2" key="2">
    <citation type="submission" date="2025-08" db="UniProtKB">
        <authorList>
            <consortium name="RefSeq"/>
        </authorList>
    </citation>
    <scope>IDENTIFICATION</scope>
    <source>
        <tissue evidence="2">Whole sample</tissue>
    </source>
</reference>
<organism evidence="1 2">
    <name type="scientific">Crassostrea virginica</name>
    <name type="common">Eastern oyster</name>
    <dbReference type="NCBI Taxonomy" id="6565"/>
    <lineage>
        <taxon>Eukaryota</taxon>
        <taxon>Metazoa</taxon>
        <taxon>Spiralia</taxon>
        <taxon>Lophotrochozoa</taxon>
        <taxon>Mollusca</taxon>
        <taxon>Bivalvia</taxon>
        <taxon>Autobranchia</taxon>
        <taxon>Pteriomorphia</taxon>
        <taxon>Ostreida</taxon>
        <taxon>Ostreoidea</taxon>
        <taxon>Ostreidae</taxon>
        <taxon>Crassostrea</taxon>
    </lineage>
</organism>
<dbReference type="AlphaFoldDB" id="A0A8B8B4G4"/>
<dbReference type="PANTHER" id="PTHR16897:SF2">
    <property type="entry name" value="OS03G0226600 PROTEIN"/>
    <property type="match status" value="1"/>
</dbReference>
<evidence type="ECO:0000313" key="1">
    <source>
        <dbReference type="Proteomes" id="UP000694844"/>
    </source>
</evidence>
<keyword evidence="1" id="KW-1185">Reference proteome</keyword>
<dbReference type="Proteomes" id="UP000694844">
    <property type="component" value="Chromosome 1"/>
</dbReference>
<gene>
    <name evidence="2" type="primary">LOC111107399</name>
</gene>
<accession>A0A8B8B4G4</accession>